<reference evidence="3" key="1">
    <citation type="submission" date="2017-09" db="EMBL/GenBank/DDBJ databases">
        <title>Depth-based differentiation of microbial function through sediment-hosted aquifers and enrichment of novel symbionts in the deep terrestrial subsurface.</title>
        <authorList>
            <person name="Probst A.J."/>
            <person name="Ladd B."/>
            <person name="Jarett J.K."/>
            <person name="Geller-Mcgrath D.E."/>
            <person name="Sieber C.M.K."/>
            <person name="Emerson J.B."/>
            <person name="Anantharaman K."/>
            <person name="Thomas B.C."/>
            <person name="Malmstrom R."/>
            <person name="Stieglmeier M."/>
            <person name="Klingl A."/>
            <person name="Woyke T."/>
            <person name="Ryan C.M."/>
            <person name="Banfield J.F."/>
        </authorList>
    </citation>
    <scope>NUCLEOTIDE SEQUENCE [LARGE SCALE GENOMIC DNA]</scope>
</reference>
<name>A0A2M7SA43_9BACT</name>
<dbReference type="GO" id="GO:0004853">
    <property type="term" value="F:uroporphyrinogen decarboxylase activity"/>
    <property type="evidence" value="ECO:0007669"/>
    <property type="project" value="InterPro"/>
</dbReference>
<organism evidence="2 3">
    <name type="scientific">Candidatus Desantisbacteria bacterium CG_4_10_14_0_8_um_filter_48_22</name>
    <dbReference type="NCBI Taxonomy" id="1974543"/>
    <lineage>
        <taxon>Bacteria</taxon>
        <taxon>Candidatus Desantisiibacteriota</taxon>
    </lineage>
</organism>
<proteinExistence type="predicted"/>
<dbReference type="GO" id="GO:0006779">
    <property type="term" value="P:porphyrin-containing compound biosynthetic process"/>
    <property type="evidence" value="ECO:0007669"/>
    <property type="project" value="InterPro"/>
</dbReference>
<dbReference type="Gene3D" id="3.20.20.210">
    <property type="match status" value="1"/>
</dbReference>
<sequence>MTERERLLAVFRDEKPDMTPWYADLSYWYTGRKAMGSLDRKYEGEEGYVGLHRDAGAGIYLFAPQVWKEEAGEGIKVEQERNGNEIFTGISTPAGKIRSVERYLPGSYTTAYVEHYIKEPGDLKVMRYYFKNRRISPSFDDFNRIDRLWGEWGMPVLLSPVCTSPLQTLITRWAGIQTTVFLLADAREEVERTISEIEESDSAIFEIIAGSPARIVEFPENLSGEVTGAKLIEKYEMPYWKKRIKQLRDTGKLLAIHNDGTLKQSLPLLIDTGFDAVESITPAPVGDMTNEEIREMAGDRLIVWGGLPAALFSPVYSEDFFAEYLNKALDIFPPGSKFILSAADEVPPDSEFERICLVRKILNARRR</sequence>
<gene>
    <name evidence="2" type="ORF">COY52_07180</name>
</gene>
<dbReference type="Pfam" id="PF01208">
    <property type="entry name" value="URO-D"/>
    <property type="match status" value="1"/>
</dbReference>
<dbReference type="InterPro" id="IPR038071">
    <property type="entry name" value="UROD/MetE-like_sf"/>
</dbReference>
<dbReference type="InterPro" id="IPR000257">
    <property type="entry name" value="Uroporphyrinogen_deCOase"/>
</dbReference>
<evidence type="ECO:0000313" key="2">
    <source>
        <dbReference type="EMBL" id="PIZ16384.1"/>
    </source>
</evidence>
<accession>A0A2M7SA43</accession>
<comment type="caution">
    <text evidence="2">The sequence shown here is derived from an EMBL/GenBank/DDBJ whole genome shotgun (WGS) entry which is preliminary data.</text>
</comment>
<protein>
    <recommendedName>
        <fullName evidence="1">Uroporphyrinogen decarboxylase (URO-D) domain-containing protein</fullName>
    </recommendedName>
</protein>
<dbReference type="SUPFAM" id="SSF51726">
    <property type="entry name" value="UROD/MetE-like"/>
    <property type="match status" value="1"/>
</dbReference>
<feature type="domain" description="Uroporphyrinogen decarboxylase (URO-D)" evidence="1">
    <location>
        <begin position="111"/>
        <end position="355"/>
    </location>
</feature>
<dbReference type="Proteomes" id="UP000229307">
    <property type="component" value="Unassembled WGS sequence"/>
</dbReference>
<evidence type="ECO:0000259" key="1">
    <source>
        <dbReference type="Pfam" id="PF01208"/>
    </source>
</evidence>
<evidence type="ECO:0000313" key="3">
    <source>
        <dbReference type="Proteomes" id="UP000229307"/>
    </source>
</evidence>
<dbReference type="AlphaFoldDB" id="A0A2M7SA43"/>
<dbReference type="EMBL" id="PFMR01000190">
    <property type="protein sequence ID" value="PIZ16384.1"/>
    <property type="molecule type" value="Genomic_DNA"/>
</dbReference>